<name>A0A1I7WW64_HETBA</name>
<feature type="transmembrane region" description="Helical" evidence="2">
    <location>
        <begin position="113"/>
        <end position="132"/>
    </location>
</feature>
<dbReference type="Proteomes" id="UP000095283">
    <property type="component" value="Unplaced"/>
</dbReference>
<evidence type="ECO:0000313" key="3">
    <source>
        <dbReference type="Proteomes" id="UP000095283"/>
    </source>
</evidence>
<dbReference type="AlphaFoldDB" id="A0A1I7WW64"/>
<proteinExistence type="predicted"/>
<keyword evidence="2" id="KW-0812">Transmembrane</keyword>
<evidence type="ECO:0000256" key="2">
    <source>
        <dbReference type="SAM" id="Phobius"/>
    </source>
</evidence>
<keyword evidence="3" id="KW-1185">Reference proteome</keyword>
<dbReference type="InterPro" id="IPR029071">
    <property type="entry name" value="Ubiquitin-like_domsf"/>
</dbReference>
<dbReference type="Gene3D" id="3.10.20.90">
    <property type="entry name" value="Phosphatidylinositol 3-kinase Catalytic Subunit, Chain A, domain 1"/>
    <property type="match status" value="1"/>
</dbReference>
<feature type="region of interest" description="Disordered" evidence="1">
    <location>
        <begin position="1"/>
        <end position="28"/>
    </location>
</feature>
<keyword evidence="2" id="KW-0472">Membrane</keyword>
<reference evidence="4" key="1">
    <citation type="submission" date="2016-11" db="UniProtKB">
        <authorList>
            <consortium name="WormBaseParasite"/>
        </authorList>
    </citation>
    <scope>IDENTIFICATION</scope>
</reference>
<dbReference type="WBParaSite" id="Hba_09376">
    <property type="protein sequence ID" value="Hba_09376"/>
    <property type="gene ID" value="Hba_09376"/>
</dbReference>
<organism evidence="3 4">
    <name type="scientific">Heterorhabditis bacteriophora</name>
    <name type="common">Entomopathogenic nematode worm</name>
    <dbReference type="NCBI Taxonomy" id="37862"/>
    <lineage>
        <taxon>Eukaryota</taxon>
        <taxon>Metazoa</taxon>
        <taxon>Ecdysozoa</taxon>
        <taxon>Nematoda</taxon>
        <taxon>Chromadorea</taxon>
        <taxon>Rhabditida</taxon>
        <taxon>Rhabditina</taxon>
        <taxon>Rhabditomorpha</taxon>
        <taxon>Strongyloidea</taxon>
        <taxon>Heterorhabditidae</taxon>
        <taxon>Heterorhabditis</taxon>
    </lineage>
</organism>
<protein>
    <submittedName>
        <fullName evidence="4">UBX domain-containing protein</fullName>
    </submittedName>
</protein>
<accession>A0A1I7WW64</accession>
<sequence>MSLAADKARMEQKEREIRAQKEEEERKQREAEEQKIQLVILYRPFFCSFKSLTLNHSFQLVRRFRKTERLSVLIKYLGAKGYSVDGFRLFNSDFPKKDVSTFDELKSFADLKWPVFIVSIIYNTVGFILMSYNQLSCKRINTISLRTRAIEISVRETVTKSELIFFKY</sequence>
<dbReference type="SUPFAM" id="SSF54236">
    <property type="entry name" value="Ubiquitin-like"/>
    <property type="match status" value="1"/>
</dbReference>
<evidence type="ECO:0000256" key="1">
    <source>
        <dbReference type="SAM" id="MobiDB-lite"/>
    </source>
</evidence>
<keyword evidence="2" id="KW-1133">Transmembrane helix</keyword>
<evidence type="ECO:0000313" key="4">
    <source>
        <dbReference type="WBParaSite" id="Hba_09376"/>
    </source>
</evidence>